<keyword evidence="1" id="KW-0488">Methylation</keyword>
<reference evidence="3 4" key="1">
    <citation type="submission" date="2015-11" db="EMBL/GenBank/DDBJ databases">
        <title>Exploring the genomic traits of fungus-feeding bacterial genus Collimonas.</title>
        <authorList>
            <person name="Song C."/>
            <person name="Schmidt R."/>
            <person name="de Jager V."/>
            <person name="Krzyzanowska D."/>
            <person name="Jongedijk E."/>
            <person name="Cankar K."/>
            <person name="Beekwilder J."/>
            <person name="van Veen A."/>
            <person name="de Boer W."/>
            <person name="van Veen J.A."/>
            <person name="Garbeva P."/>
        </authorList>
    </citation>
    <scope>NUCLEOTIDE SEQUENCE [LARGE SCALE GENOMIC DNA]</scope>
    <source>
        <strain evidence="3 4">Ter91</strain>
    </source>
</reference>
<dbReference type="InterPro" id="IPR051310">
    <property type="entry name" value="MCP_chemotaxis"/>
</dbReference>
<comment type="similarity">
    <text evidence="2">Belongs to the methyl-accepting chemotaxis (MCP) protein family.</text>
</comment>
<dbReference type="EMBL" id="CP013234">
    <property type="protein sequence ID" value="AMP02845.1"/>
    <property type="molecule type" value="Genomic_DNA"/>
</dbReference>
<dbReference type="GO" id="GO:0004888">
    <property type="term" value="F:transmembrane signaling receptor activity"/>
    <property type="evidence" value="ECO:0007669"/>
    <property type="project" value="TreeGrafter"/>
</dbReference>
<organism evidence="3 4">
    <name type="scientific">Collimonas pratensis</name>
    <dbReference type="NCBI Taxonomy" id="279113"/>
    <lineage>
        <taxon>Bacteria</taxon>
        <taxon>Pseudomonadati</taxon>
        <taxon>Pseudomonadota</taxon>
        <taxon>Betaproteobacteria</taxon>
        <taxon>Burkholderiales</taxon>
        <taxon>Oxalobacteraceae</taxon>
        <taxon>Collimonas</taxon>
    </lineage>
</organism>
<evidence type="ECO:0000256" key="2">
    <source>
        <dbReference type="ARBA" id="ARBA00029447"/>
    </source>
</evidence>
<evidence type="ECO:0000256" key="1">
    <source>
        <dbReference type="ARBA" id="ARBA00022481"/>
    </source>
</evidence>
<protein>
    <submittedName>
        <fullName evidence="3">Methyl-accepting chemotaxis (MCP) signaling domain protein</fullName>
    </submittedName>
</protein>
<dbReference type="KEGG" id="cpra:CPter91_0446"/>
<dbReference type="PANTHER" id="PTHR43531:SF14">
    <property type="entry name" value="METHYL-ACCEPTING CHEMOTAXIS PROTEIN I-RELATED"/>
    <property type="match status" value="1"/>
</dbReference>
<evidence type="ECO:0000313" key="3">
    <source>
        <dbReference type="EMBL" id="AMP02845.1"/>
    </source>
</evidence>
<accession>A0A127PZ27</accession>
<evidence type="ECO:0000313" key="4">
    <source>
        <dbReference type="Proteomes" id="UP000074561"/>
    </source>
</evidence>
<dbReference type="Gene3D" id="1.10.287.950">
    <property type="entry name" value="Methyl-accepting chemotaxis protein"/>
    <property type="match status" value="1"/>
</dbReference>
<dbReference type="GO" id="GO:0005886">
    <property type="term" value="C:plasma membrane"/>
    <property type="evidence" value="ECO:0007669"/>
    <property type="project" value="TreeGrafter"/>
</dbReference>
<dbReference type="PANTHER" id="PTHR43531">
    <property type="entry name" value="PROTEIN ICFG"/>
    <property type="match status" value="1"/>
</dbReference>
<dbReference type="GO" id="GO:0006935">
    <property type="term" value="P:chemotaxis"/>
    <property type="evidence" value="ECO:0007669"/>
    <property type="project" value="TreeGrafter"/>
</dbReference>
<dbReference type="PATRIC" id="fig|279113.9.peg.455"/>
<proteinExistence type="inferred from homology"/>
<dbReference type="SUPFAM" id="SSF58104">
    <property type="entry name" value="Methyl-accepting chemotaxis protein (MCP) signaling domain"/>
    <property type="match status" value="1"/>
</dbReference>
<name>A0A127PZ27_9BURK</name>
<dbReference type="STRING" id="279113.CPter91_0446"/>
<dbReference type="Proteomes" id="UP000074561">
    <property type="component" value="Chromosome"/>
</dbReference>
<sequence length="76" mass="8021">MSQISDSVKKVALIMRDIATASQEQSTGIQEINRAVSMTDDGTQQNAALVEQAAAAAQSLQDQANALSKVVGQFKL</sequence>
<gene>
    <name evidence="3" type="ORF">CPter91_0446</name>
</gene>
<dbReference type="AlphaFoldDB" id="A0A127PZ27"/>